<sequence length="169" mass="18213">MNQDDLSNQLHSFSISSGEDKITDALDKTHIASLPAVPSIFSLPQVSQSASPQQHVYSGDVQNKTNYVNKDTTSDWDPSSAASHWSSNSNSNVQPPQDSTEDGWGEGPPSYTSIPQGTYFGFNSILEAPKSIIANSPQMNQNTTAFSRFRHTPVTFTSAAAEAASKNSE</sequence>
<evidence type="ECO:0000256" key="1">
    <source>
        <dbReference type="SAM" id="MobiDB-lite"/>
    </source>
</evidence>
<dbReference type="EMBL" id="KE123970">
    <property type="protein sequence ID" value="EPB87320.1"/>
    <property type="molecule type" value="Genomic_DNA"/>
</dbReference>
<feature type="region of interest" description="Disordered" evidence="1">
    <location>
        <begin position="44"/>
        <end position="112"/>
    </location>
</feature>
<proteinExistence type="predicted"/>
<organism evidence="2 3">
    <name type="scientific">Mucor circinelloides f. circinelloides (strain 1006PhL)</name>
    <name type="common">Mucormycosis agent</name>
    <name type="synonym">Calyptromyces circinelloides</name>
    <dbReference type="NCBI Taxonomy" id="1220926"/>
    <lineage>
        <taxon>Eukaryota</taxon>
        <taxon>Fungi</taxon>
        <taxon>Fungi incertae sedis</taxon>
        <taxon>Mucoromycota</taxon>
        <taxon>Mucoromycotina</taxon>
        <taxon>Mucoromycetes</taxon>
        <taxon>Mucorales</taxon>
        <taxon>Mucorineae</taxon>
        <taxon>Mucoraceae</taxon>
        <taxon>Mucor</taxon>
    </lineage>
</organism>
<evidence type="ECO:0000313" key="2">
    <source>
        <dbReference type="EMBL" id="EPB87320.1"/>
    </source>
</evidence>
<keyword evidence="3" id="KW-1185">Reference proteome</keyword>
<feature type="compositionally biased region" description="Low complexity" evidence="1">
    <location>
        <begin position="75"/>
        <end position="92"/>
    </location>
</feature>
<accession>S2K547</accession>
<dbReference type="InParanoid" id="S2K547"/>
<feature type="compositionally biased region" description="Polar residues" evidence="1">
    <location>
        <begin position="44"/>
        <end position="71"/>
    </location>
</feature>
<protein>
    <submittedName>
        <fullName evidence="2">Uncharacterized protein</fullName>
    </submittedName>
</protein>
<evidence type="ECO:0000313" key="3">
    <source>
        <dbReference type="Proteomes" id="UP000014254"/>
    </source>
</evidence>
<dbReference type="OMA" id="SANHWNT"/>
<dbReference type="AlphaFoldDB" id="S2K547"/>
<name>S2K547_MUCC1</name>
<dbReference type="VEuPathDB" id="FungiDB:HMPREF1544_05845"/>
<reference evidence="3" key="1">
    <citation type="submission" date="2013-05" db="EMBL/GenBank/DDBJ databases">
        <title>The Genome sequence of Mucor circinelloides f. circinelloides 1006PhL.</title>
        <authorList>
            <consortium name="The Broad Institute Genomics Platform"/>
            <person name="Cuomo C."/>
            <person name="Earl A."/>
            <person name="Findley K."/>
            <person name="Lee S.C."/>
            <person name="Walker B."/>
            <person name="Young S."/>
            <person name="Zeng Q."/>
            <person name="Gargeya S."/>
            <person name="Fitzgerald M."/>
            <person name="Haas B."/>
            <person name="Abouelleil A."/>
            <person name="Allen A.W."/>
            <person name="Alvarado L."/>
            <person name="Arachchi H.M."/>
            <person name="Berlin A.M."/>
            <person name="Chapman S.B."/>
            <person name="Gainer-Dewar J."/>
            <person name="Goldberg J."/>
            <person name="Griggs A."/>
            <person name="Gujja S."/>
            <person name="Hansen M."/>
            <person name="Howarth C."/>
            <person name="Imamovic A."/>
            <person name="Ireland A."/>
            <person name="Larimer J."/>
            <person name="McCowan C."/>
            <person name="Murphy C."/>
            <person name="Pearson M."/>
            <person name="Poon T.W."/>
            <person name="Priest M."/>
            <person name="Roberts A."/>
            <person name="Saif S."/>
            <person name="Shea T."/>
            <person name="Sisk P."/>
            <person name="Sykes S."/>
            <person name="Wortman J."/>
            <person name="Nusbaum C."/>
            <person name="Birren B."/>
        </authorList>
    </citation>
    <scope>NUCLEOTIDE SEQUENCE [LARGE SCALE GENOMIC DNA]</scope>
    <source>
        <strain evidence="3">1006PhL</strain>
    </source>
</reference>
<dbReference type="Proteomes" id="UP000014254">
    <property type="component" value="Unassembled WGS sequence"/>
</dbReference>
<dbReference type="OrthoDB" id="2375101at2759"/>
<gene>
    <name evidence="2" type="ORF">HMPREF1544_05845</name>
</gene>